<evidence type="ECO:0000313" key="2">
    <source>
        <dbReference type="Proteomes" id="UP000253410"/>
    </source>
</evidence>
<organism evidence="1 2">
    <name type="scientific">Chitinophaga flava</name>
    <dbReference type="NCBI Taxonomy" id="2259036"/>
    <lineage>
        <taxon>Bacteria</taxon>
        <taxon>Pseudomonadati</taxon>
        <taxon>Bacteroidota</taxon>
        <taxon>Chitinophagia</taxon>
        <taxon>Chitinophagales</taxon>
        <taxon>Chitinophagaceae</taxon>
        <taxon>Chitinophaga</taxon>
    </lineage>
</organism>
<dbReference type="Gene3D" id="1.25.40.390">
    <property type="match status" value="1"/>
</dbReference>
<proteinExistence type="predicted"/>
<dbReference type="EMBL" id="QFFJ01000002">
    <property type="protein sequence ID" value="RBL88503.1"/>
    <property type="molecule type" value="Genomic_DNA"/>
</dbReference>
<dbReference type="SUPFAM" id="SSF48452">
    <property type="entry name" value="TPR-like"/>
    <property type="match status" value="1"/>
</dbReference>
<dbReference type="InterPro" id="IPR041662">
    <property type="entry name" value="SusD-like_2"/>
</dbReference>
<dbReference type="PROSITE" id="PS51257">
    <property type="entry name" value="PROKAR_LIPOPROTEIN"/>
    <property type="match status" value="1"/>
</dbReference>
<dbReference type="Proteomes" id="UP000253410">
    <property type="component" value="Unassembled WGS sequence"/>
</dbReference>
<dbReference type="AlphaFoldDB" id="A0A365XQ73"/>
<protein>
    <submittedName>
        <fullName evidence="1">SusD/RagB family nutrient-binding outer membrane lipoprotein</fullName>
    </submittedName>
</protein>
<accession>A0A365XQ73</accession>
<dbReference type="RefSeq" id="WP_113617244.1">
    <property type="nucleotide sequence ID" value="NZ_QFFJ01000002.1"/>
</dbReference>
<reference evidence="1 2" key="1">
    <citation type="submission" date="2018-05" db="EMBL/GenBank/DDBJ databases">
        <title>Chitinophaga sp. K3CV102501T nov., isolated from isolated from a monsoon evergreen broad-leaved forest soil.</title>
        <authorList>
            <person name="Lv Y."/>
        </authorList>
    </citation>
    <scope>NUCLEOTIDE SEQUENCE [LARGE SCALE GENOMIC DNA]</scope>
    <source>
        <strain evidence="1 2">GDMCC 1.1325</strain>
    </source>
</reference>
<keyword evidence="1" id="KW-0449">Lipoprotein</keyword>
<keyword evidence="2" id="KW-1185">Reference proteome</keyword>
<dbReference type="OrthoDB" id="9766256at2"/>
<gene>
    <name evidence="1" type="ORF">DF182_18150</name>
</gene>
<dbReference type="Pfam" id="PF12771">
    <property type="entry name" value="SusD-like_2"/>
    <property type="match status" value="1"/>
</dbReference>
<comment type="caution">
    <text evidence="1">The sequence shown here is derived from an EMBL/GenBank/DDBJ whole genome shotgun (WGS) entry which is preliminary data.</text>
</comment>
<sequence length="579" mass="66680">MKKSYLYIALMAFTGLTACKKDVESRFYDPDKLNANVTDVIPGLFTQLITNNKIFVQDYGEWYYLMNPGTGITGYEQVAQRYISYRYDWFGSYNDLVSGNGFDDTPISQQSFFENSYTKLKNYEVIKDSVELRSGQMKADGDVYLKLATFVKLYQCGKLVDFFNSIPYFDAFQGVKGGTQHLFPKYDDAKQVYVSIIKDLGTLVNDLPNAFNQMSDPAKTIFRQQDYAFKGDINKWIAFINFTRLKLLVRMAGVDETFAKPLIQEALGKPLPAADLNWAMWYKIDVLGGGTWQRGLYENTYASFIPNIIMKRLNYGDSTYQPGIDDPRLPVLAMPTKFKDYRGVSANIEEQTALYNSGQKYYAYADNIKLSLERNTKSTYNHATFHRNENMPVYMVSQGEVDLLLAEIALKNLGNTGKVAEEHIKDEVVHSINFWYTINQLSTYERGTIDSLLYPNRPTGAVIDAWGEKIKAQFTAAATLDDKMEILMQQKYIHLNLLQPYELWAELRRTRHPKLEPFTWHSSVWKPMPERVHYPTIELTNNPDNFSKVAGENNTTSPIFWVPADKRGVLPYWDNYNYQ</sequence>
<name>A0A365XQ73_9BACT</name>
<dbReference type="InterPro" id="IPR011990">
    <property type="entry name" value="TPR-like_helical_dom_sf"/>
</dbReference>
<evidence type="ECO:0000313" key="1">
    <source>
        <dbReference type="EMBL" id="RBL88503.1"/>
    </source>
</evidence>